<accession>A0A068Y350</accession>
<reference evidence="7" key="2">
    <citation type="submission" date="2015-11" db="EMBL/GenBank/DDBJ databases">
        <authorList>
            <person name="Zhang Y."/>
            <person name="Guo Z."/>
        </authorList>
    </citation>
    <scope>NUCLEOTIDE SEQUENCE</scope>
</reference>
<reference evidence="7" key="1">
    <citation type="journal article" date="2013" name="Nature">
        <title>The genomes of four tapeworm species reveal adaptations to parasitism.</title>
        <authorList>
            <person name="Tsai I.J."/>
            <person name="Zarowiecki M."/>
            <person name="Holroyd N."/>
            <person name="Garciarrubio A."/>
            <person name="Sanchez-Flores A."/>
            <person name="Brooks K.L."/>
            <person name="Tracey A."/>
            <person name="Bobes R.J."/>
            <person name="Fragoso G."/>
            <person name="Sciutto E."/>
            <person name="Aslett M."/>
            <person name="Beasley H."/>
            <person name="Bennett H.M."/>
            <person name="Cai J."/>
            <person name="Camicia F."/>
            <person name="Clark R."/>
            <person name="Cucher M."/>
            <person name="De Silva N."/>
            <person name="Day T.A."/>
            <person name="Deplazes P."/>
            <person name="Estrada K."/>
            <person name="Fernandez C."/>
            <person name="Holland P.W."/>
            <person name="Hou J."/>
            <person name="Hu S."/>
            <person name="Huckvale T."/>
            <person name="Hung S.S."/>
            <person name="Kamenetzky L."/>
            <person name="Keane J.A."/>
            <person name="Kiss F."/>
            <person name="Koziol U."/>
            <person name="Lambert O."/>
            <person name="Liu K."/>
            <person name="Luo X."/>
            <person name="Luo Y."/>
            <person name="Macchiaroli N."/>
            <person name="Nichol S."/>
            <person name="Paps J."/>
            <person name="Parkinson J."/>
            <person name="Pouchkina-Stantcheva N."/>
            <person name="Riddiford N."/>
            <person name="Rosenzvit M."/>
            <person name="Salinas G."/>
            <person name="Wasmuth J.D."/>
            <person name="Zamanian M."/>
            <person name="Zheng Y."/>
            <person name="Cai X."/>
            <person name="Soberon X."/>
            <person name="Olson P.D."/>
            <person name="Laclette J.P."/>
            <person name="Brehm K."/>
            <person name="Berriman M."/>
            <person name="Garciarrubio A."/>
            <person name="Bobes R.J."/>
            <person name="Fragoso G."/>
            <person name="Sanchez-Flores A."/>
            <person name="Estrada K."/>
            <person name="Cevallos M.A."/>
            <person name="Morett E."/>
            <person name="Gonzalez V."/>
            <person name="Portillo T."/>
            <person name="Ochoa-Leyva A."/>
            <person name="Jose M.V."/>
            <person name="Sciutto E."/>
            <person name="Landa A."/>
            <person name="Jimenez L."/>
            <person name="Valdes V."/>
            <person name="Carrero J.C."/>
            <person name="Larralde C."/>
            <person name="Morales-Montor J."/>
            <person name="Limon-Lason J."/>
            <person name="Soberon X."/>
            <person name="Laclette J.P."/>
        </authorList>
    </citation>
    <scope>NUCLEOTIDE SEQUENCE [LARGE SCALE GENOMIC DNA]</scope>
</reference>
<evidence type="ECO:0000313" key="8">
    <source>
        <dbReference type="Proteomes" id="UP000017246"/>
    </source>
</evidence>
<dbReference type="OrthoDB" id="13807at2759"/>
<evidence type="ECO:0000256" key="4">
    <source>
        <dbReference type="ARBA" id="ARBA00022989"/>
    </source>
</evidence>
<feature type="transmembrane region" description="Helical" evidence="6">
    <location>
        <begin position="89"/>
        <end position="108"/>
    </location>
</feature>
<evidence type="ECO:0000256" key="6">
    <source>
        <dbReference type="SAM" id="Phobius"/>
    </source>
</evidence>
<dbReference type="Pfam" id="PF10190">
    <property type="entry name" value="Tmemb_170"/>
    <property type="match status" value="1"/>
</dbReference>
<dbReference type="GO" id="GO:0016020">
    <property type="term" value="C:membrane"/>
    <property type="evidence" value="ECO:0007669"/>
    <property type="project" value="UniProtKB-SubCell"/>
</dbReference>
<organism evidence="7 8">
    <name type="scientific">Echinococcus multilocularis</name>
    <name type="common">Fox tapeworm</name>
    <dbReference type="NCBI Taxonomy" id="6211"/>
    <lineage>
        <taxon>Eukaryota</taxon>
        <taxon>Metazoa</taxon>
        <taxon>Spiralia</taxon>
        <taxon>Lophotrochozoa</taxon>
        <taxon>Platyhelminthes</taxon>
        <taxon>Cestoda</taxon>
        <taxon>Eucestoda</taxon>
        <taxon>Cyclophyllidea</taxon>
        <taxon>Taeniidae</taxon>
        <taxon>Echinococcus</taxon>
    </lineage>
</organism>
<dbReference type="InterPro" id="IPR019334">
    <property type="entry name" value="TMEM170A/B/YPR153W-like"/>
</dbReference>
<comment type="similarity">
    <text evidence="2">Belongs to the TMEM170 family.</text>
</comment>
<keyword evidence="8" id="KW-1185">Reference proteome</keyword>
<evidence type="ECO:0000256" key="3">
    <source>
        <dbReference type="ARBA" id="ARBA00022692"/>
    </source>
</evidence>
<evidence type="ECO:0000313" key="7">
    <source>
        <dbReference type="EMBL" id="CDS37532.1"/>
    </source>
</evidence>
<comment type="subcellular location">
    <subcellularLocation>
        <location evidence="1">Membrane</location>
        <topology evidence="1">Multi-pass membrane protein</topology>
    </subcellularLocation>
</comment>
<keyword evidence="4 6" id="KW-1133">Transmembrane helix</keyword>
<dbReference type="Proteomes" id="UP000017246">
    <property type="component" value="Unassembled WGS sequence"/>
</dbReference>
<evidence type="ECO:0000256" key="5">
    <source>
        <dbReference type="ARBA" id="ARBA00023136"/>
    </source>
</evidence>
<feature type="transmembrane region" description="Helical" evidence="6">
    <location>
        <begin position="54"/>
        <end position="77"/>
    </location>
</feature>
<feature type="transmembrane region" description="Helical" evidence="6">
    <location>
        <begin position="20"/>
        <end position="42"/>
    </location>
</feature>
<dbReference type="AlphaFoldDB" id="A0A068Y350"/>
<gene>
    <name evidence="7" type="ORF">EmuJ_000478600</name>
</gene>
<evidence type="ECO:0000256" key="2">
    <source>
        <dbReference type="ARBA" id="ARBA00006325"/>
    </source>
</evidence>
<sequence length="114" mass="12726">MDAAANVTNWRLRDIWWKVFLWGAACNGVIYGVAMIIAIVNLRAHKLARIYAPVLMLVMGLLSTFTVLLVSSLIVAFIFDSMALSFNQLYAFVSGFVCSIILFTFSIIRFPATL</sequence>
<dbReference type="OMA" id="GRFMSVG"/>
<proteinExistence type="inferred from homology"/>
<keyword evidence="3 6" id="KW-0812">Transmembrane</keyword>
<name>A0A068Y350_ECHMU</name>
<protein>
    <submittedName>
        <fullName evidence="7">Transmembrane protein 170</fullName>
    </submittedName>
</protein>
<evidence type="ECO:0000256" key="1">
    <source>
        <dbReference type="ARBA" id="ARBA00004141"/>
    </source>
</evidence>
<keyword evidence="5 6" id="KW-0472">Membrane</keyword>
<dbReference type="EMBL" id="LN902843">
    <property type="protein sequence ID" value="CDS37532.1"/>
    <property type="molecule type" value="Genomic_DNA"/>
</dbReference>